<dbReference type="Proteomes" id="UP000184384">
    <property type="component" value="Unassembled WGS sequence"/>
</dbReference>
<dbReference type="Gene3D" id="3.40.50.300">
    <property type="entry name" value="P-loop containing nucleotide triphosphate hydrolases"/>
    <property type="match status" value="2"/>
</dbReference>
<dbReference type="OrthoDB" id="9804145at2"/>
<sequence length="771" mass="89011">MKLLQLEYRDEAIKQLKKYFFELLNKDYHRHIIAFQAPTGSGKTVTMACLLKEIVNELPTHFELPNRNVTYIWIAPNALHLQSYASLSHFYSETRDIKTISIDDITDDCLKPNEMLFLNWQTINRDDTIFMREGEDGKSFYNIINQTILNDTEIVVIIDEEHLMAGGKTAEKAEKVLRNIKPKIELRISATLTNNSMRSPYRVMISRDEVVKAQMIKKGVHLNPLVRAEEQAGRDADVVLLTKSLEKRVELDKIYQSIGTNIRPLLLIQLPSDTAKVSTEDIRIRDTVVDYLSTVGITEQNGKLAVWLSGEKTNLEDISKPDNMVEVLLFKQAIALGWDCPRASVLLIYREMKSETFTIQTMGRILRMPEQKHYNEEALNYGYIYTNLNKNLITILPEEADYITENKATRNDEIYSAVELKSYYIQKEISRNRIGLHFREALFKAAEQLFNVSSVATDETSKYFKNKDAMVQSGITMDVDNIEIGIPTDVNLDVTSVGATRADHVEKFAKTPYQLEQLFNRVCLASCGDYQKDASWERIKYHTQLFFEEYLGLYGVVVYKIVLYNEDRFADLFNLAREIYAKLMEAKASKNTASLKEYEKPWDVPEFKIFNDKYVEYEANAHALDPLFARNRGNSLLFDSANEHQFINVLIENEQHIQWWYKNGSSNKEDFAIPYKKKNGTQSLFYVDIVIKFKNGLLGLFDPKTIESDPENVAKHNALIEYIEELNKQGKKAVGSIIINNKGSWRYCNMRIENDKDLTSWEFFNAAALNK</sequence>
<evidence type="ECO:0000313" key="2">
    <source>
        <dbReference type="EMBL" id="PRZ27986.1"/>
    </source>
</evidence>
<evidence type="ECO:0000313" key="3">
    <source>
        <dbReference type="EMBL" id="SHG28192.1"/>
    </source>
</evidence>
<dbReference type="RefSeq" id="WP_072938614.1">
    <property type="nucleotide sequence ID" value="NZ_FQWO01000001.1"/>
</dbReference>
<evidence type="ECO:0000313" key="4">
    <source>
        <dbReference type="Proteomes" id="UP000184384"/>
    </source>
</evidence>
<reference evidence="3" key="1">
    <citation type="submission" date="2016-11" db="EMBL/GenBank/DDBJ databases">
        <authorList>
            <person name="Jaros S."/>
            <person name="Januszkiewicz K."/>
            <person name="Wedrychowicz H."/>
        </authorList>
    </citation>
    <scope>NUCLEOTIDE SEQUENCE [LARGE SCALE GENOMIC DNA]</scope>
    <source>
        <strain evidence="3">DSM 19729</strain>
    </source>
</reference>
<dbReference type="EMBL" id="FQWO01000001">
    <property type="protein sequence ID" value="SHG28192.1"/>
    <property type="molecule type" value="Genomic_DNA"/>
</dbReference>
<dbReference type="STRING" id="280093.SAMN05443373_101271"/>
<dbReference type="AlphaFoldDB" id="A0A1M5IIR1"/>
<evidence type="ECO:0000259" key="1">
    <source>
        <dbReference type="Pfam" id="PF04851"/>
    </source>
</evidence>
<dbReference type="GO" id="GO:0003677">
    <property type="term" value="F:DNA binding"/>
    <property type="evidence" value="ECO:0007669"/>
    <property type="project" value="InterPro"/>
</dbReference>
<keyword evidence="5" id="KW-1185">Reference proteome</keyword>
<reference evidence="4" key="2">
    <citation type="submission" date="2016-11" db="EMBL/GenBank/DDBJ databases">
        <authorList>
            <person name="Varghese N."/>
            <person name="Submissions S."/>
        </authorList>
    </citation>
    <scope>NUCLEOTIDE SEQUENCE [LARGE SCALE GENOMIC DNA]</scope>
    <source>
        <strain evidence="4">DSM 19729</strain>
    </source>
</reference>
<dbReference type="Pfam" id="PF04851">
    <property type="entry name" value="ResIII"/>
    <property type="match status" value="1"/>
</dbReference>
<dbReference type="InterPro" id="IPR006935">
    <property type="entry name" value="Helicase/UvrB_N"/>
</dbReference>
<accession>A0A1M5IIR1</accession>
<dbReference type="EMBL" id="PVUB01000001">
    <property type="protein sequence ID" value="PRZ27986.1"/>
    <property type="molecule type" value="Genomic_DNA"/>
</dbReference>
<dbReference type="GO" id="GO:0016787">
    <property type="term" value="F:hydrolase activity"/>
    <property type="evidence" value="ECO:0007669"/>
    <property type="project" value="InterPro"/>
</dbReference>
<dbReference type="Proteomes" id="UP000237771">
    <property type="component" value="Unassembled WGS sequence"/>
</dbReference>
<organism evidence="3 4">
    <name type="scientific">Flavobacterium granuli</name>
    <dbReference type="NCBI Taxonomy" id="280093"/>
    <lineage>
        <taxon>Bacteria</taxon>
        <taxon>Pseudomonadati</taxon>
        <taxon>Bacteroidota</taxon>
        <taxon>Flavobacteriia</taxon>
        <taxon>Flavobacteriales</taxon>
        <taxon>Flavobacteriaceae</taxon>
        <taxon>Flavobacterium</taxon>
    </lineage>
</organism>
<protein>
    <submittedName>
        <fullName evidence="3">Type III restriction enzyme</fullName>
    </submittedName>
</protein>
<feature type="domain" description="Helicase/UvrB N-terminal" evidence="1">
    <location>
        <begin position="7"/>
        <end position="192"/>
    </location>
</feature>
<evidence type="ECO:0000313" key="5">
    <source>
        <dbReference type="Proteomes" id="UP000237771"/>
    </source>
</evidence>
<dbReference type="InterPro" id="IPR027417">
    <property type="entry name" value="P-loop_NTPase"/>
</dbReference>
<dbReference type="SUPFAM" id="SSF52540">
    <property type="entry name" value="P-loop containing nucleoside triphosphate hydrolases"/>
    <property type="match status" value="1"/>
</dbReference>
<dbReference type="GO" id="GO:0005524">
    <property type="term" value="F:ATP binding"/>
    <property type="evidence" value="ECO:0007669"/>
    <property type="project" value="InterPro"/>
</dbReference>
<gene>
    <name evidence="2" type="ORF">BC624_101271</name>
    <name evidence="3" type="ORF">SAMN05443373_101271</name>
</gene>
<proteinExistence type="predicted"/>
<name>A0A1M5IIR1_9FLAO</name>
<reference evidence="2 5" key="3">
    <citation type="submission" date="2018-03" db="EMBL/GenBank/DDBJ databases">
        <title>Genomic Encyclopedia of Archaeal and Bacterial Type Strains, Phase II (KMG-II): from individual species to whole genera.</title>
        <authorList>
            <person name="Goeker M."/>
        </authorList>
    </citation>
    <scope>NUCLEOTIDE SEQUENCE [LARGE SCALE GENOMIC DNA]</scope>
    <source>
        <strain evidence="2 5">DSM 17797</strain>
    </source>
</reference>